<gene>
    <name evidence="1" type="ORF">METZ01_LOCUS455073</name>
</gene>
<protein>
    <submittedName>
        <fullName evidence="1">Uncharacterized protein</fullName>
    </submittedName>
</protein>
<organism evidence="1">
    <name type="scientific">marine metagenome</name>
    <dbReference type="NCBI Taxonomy" id="408172"/>
    <lineage>
        <taxon>unclassified sequences</taxon>
        <taxon>metagenomes</taxon>
        <taxon>ecological metagenomes</taxon>
    </lineage>
</organism>
<accession>A0A383A3R1</accession>
<dbReference type="EMBL" id="UINC01188818">
    <property type="protein sequence ID" value="SVE02219.1"/>
    <property type="molecule type" value="Genomic_DNA"/>
</dbReference>
<evidence type="ECO:0000313" key="1">
    <source>
        <dbReference type="EMBL" id="SVE02219.1"/>
    </source>
</evidence>
<reference evidence="1" key="1">
    <citation type="submission" date="2018-05" db="EMBL/GenBank/DDBJ databases">
        <authorList>
            <person name="Lanie J.A."/>
            <person name="Ng W.-L."/>
            <person name="Kazmierczak K.M."/>
            <person name="Andrzejewski T.M."/>
            <person name="Davidsen T.M."/>
            <person name="Wayne K.J."/>
            <person name="Tettelin H."/>
            <person name="Glass J.I."/>
            <person name="Rusch D."/>
            <person name="Podicherti R."/>
            <person name="Tsui H.-C.T."/>
            <person name="Winkler M.E."/>
        </authorList>
    </citation>
    <scope>NUCLEOTIDE SEQUENCE</scope>
</reference>
<feature type="non-terminal residue" evidence="1">
    <location>
        <position position="1"/>
    </location>
</feature>
<feature type="non-terminal residue" evidence="1">
    <location>
        <position position="254"/>
    </location>
</feature>
<proteinExistence type="predicted"/>
<dbReference type="AlphaFoldDB" id="A0A383A3R1"/>
<name>A0A383A3R1_9ZZZZ</name>
<sequence>RCDSEGRVLEVLVSAEFGGGWMVGRFPVVEPASSLADLVTTLDGAWLAGSPERLTSCAPAVAVEPEKVGVVVRECVGGDIAVAFLADWLVEGCSKSRNPWLCPIDRELAELAIAGVDTRFFDPIAGQALVVPNVDQWRDKGGHFLGALLADLDIEVLEGIPLGAESCGVAAWCGTDGRRLFLLHTAKRESGLLLVAAPVAGLGENLDQAVVMVNTSRMFGRSNNLPTCDIGGEVLGGTRDEAGWGVRACDSVTP</sequence>